<reference evidence="2" key="2">
    <citation type="journal article" date="2014" name="ISME J.">
        <title>Microbial stratification in low pH oxic and suboxic macroscopic growths along an acid mine drainage.</title>
        <authorList>
            <person name="Mendez-Garcia C."/>
            <person name="Mesa V."/>
            <person name="Sprenger R.R."/>
            <person name="Richter M."/>
            <person name="Diez M.S."/>
            <person name="Solano J."/>
            <person name="Bargiela R."/>
            <person name="Golyshina O.V."/>
            <person name="Manteca A."/>
            <person name="Ramos J.L."/>
            <person name="Gallego J.R."/>
            <person name="Llorente I."/>
            <person name="Martins Dos Santos V.A."/>
            <person name="Jensen O.N."/>
            <person name="Pelaez A.I."/>
            <person name="Sanchez J."/>
            <person name="Ferrer M."/>
        </authorList>
    </citation>
    <scope>NUCLEOTIDE SEQUENCE</scope>
</reference>
<dbReference type="PANTHER" id="PTHR33055">
    <property type="entry name" value="TRANSPOSASE FOR INSERTION SEQUENCE ELEMENT IS1111A"/>
    <property type="match status" value="1"/>
</dbReference>
<dbReference type="EMBL" id="AUZX01013013">
    <property type="protein sequence ID" value="EQD37273.1"/>
    <property type="molecule type" value="Genomic_DNA"/>
</dbReference>
<dbReference type="PANTHER" id="PTHR33055:SF3">
    <property type="entry name" value="PUTATIVE TRANSPOSASE FOR IS117-RELATED"/>
    <property type="match status" value="1"/>
</dbReference>
<gene>
    <name evidence="2" type="ORF">B1A_17684</name>
</gene>
<dbReference type="GO" id="GO:0006313">
    <property type="term" value="P:DNA transposition"/>
    <property type="evidence" value="ECO:0007669"/>
    <property type="project" value="InterPro"/>
</dbReference>
<evidence type="ECO:0000313" key="2">
    <source>
        <dbReference type="EMBL" id="EQD37273.1"/>
    </source>
</evidence>
<dbReference type="GO" id="GO:0003677">
    <property type="term" value="F:DNA binding"/>
    <property type="evidence" value="ECO:0007669"/>
    <property type="project" value="InterPro"/>
</dbReference>
<feature type="non-terminal residue" evidence="2">
    <location>
        <position position="1"/>
    </location>
</feature>
<dbReference type="NCBIfam" id="NF033542">
    <property type="entry name" value="transpos_IS110"/>
    <property type="match status" value="1"/>
</dbReference>
<dbReference type="AlphaFoldDB" id="T0YW59"/>
<dbReference type="GO" id="GO:0004803">
    <property type="term" value="F:transposase activity"/>
    <property type="evidence" value="ECO:0007669"/>
    <property type="project" value="InterPro"/>
</dbReference>
<dbReference type="InterPro" id="IPR047650">
    <property type="entry name" value="Transpos_IS110"/>
</dbReference>
<accession>T0YW59</accession>
<protein>
    <submittedName>
        <fullName evidence="2">Transposase IS116/IS110/IS902 family protein</fullName>
    </submittedName>
</protein>
<comment type="caution">
    <text evidence="2">The sequence shown here is derived from an EMBL/GenBank/DDBJ whole genome shotgun (WGS) entry which is preliminary data.</text>
</comment>
<dbReference type="InterPro" id="IPR003346">
    <property type="entry name" value="Transposase_20"/>
</dbReference>
<feature type="domain" description="Transposase IS116/IS110/IS902 C-terminal" evidence="1">
    <location>
        <begin position="205"/>
        <end position="273"/>
    </location>
</feature>
<feature type="non-terminal residue" evidence="2">
    <location>
        <position position="273"/>
    </location>
</feature>
<organism evidence="2">
    <name type="scientific">mine drainage metagenome</name>
    <dbReference type="NCBI Taxonomy" id="410659"/>
    <lineage>
        <taxon>unclassified sequences</taxon>
        <taxon>metagenomes</taxon>
        <taxon>ecological metagenomes</taxon>
    </lineage>
</organism>
<name>T0YW59_9ZZZZ</name>
<evidence type="ECO:0000259" key="1">
    <source>
        <dbReference type="Pfam" id="PF02371"/>
    </source>
</evidence>
<reference evidence="2" key="1">
    <citation type="submission" date="2013-08" db="EMBL/GenBank/DDBJ databases">
        <authorList>
            <person name="Mendez C."/>
            <person name="Richter M."/>
            <person name="Ferrer M."/>
            <person name="Sanchez J."/>
        </authorList>
    </citation>
    <scope>NUCLEOTIDE SEQUENCE</scope>
</reference>
<proteinExistence type="predicted"/>
<dbReference type="Pfam" id="PF02371">
    <property type="entry name" value="Transposase_20"/>
    <property type="match status" value="1"/>
</dbReference>
<sequence>EVVGEVRSLGVILNRPVLVRQRASKRGKSEELRVCYEAWPTGYVLHWQLSELGVKCEVVVPTLVPVEAGDRVKTDRRGAEKLAGCYRAGDLTVVWVPNAAQEALRDLVRARLAAKRYQLRARHRLGKFLLRQVRRAREGTTARMGKYLVWVKQQRFEQAAQEATLQDYLHEVEHAAERIVRLERAIETAGGSMPERPQAVIAGLQCLRGVAKVSAVTLVSELGQVSRFEHLRQLMGYAGIDSREHSSGARVSCGSISNAANAHLRRIVVEATW</sequence>